<keyword evidence="2" id="KW-0472">Membrane</keyword>
<keyword evidence="3" id="KW-0966">Cell projection</keyword>
<evidence type="ECO:0000313" key="4">
    <source>
        <dbReference type="Proteomes" id="UP000584931"/>
    </source>
</evidence>
<feature type="compositionally biased region" description="Basic and acidic residues" evidence="1">
    <location>
        <begin position="32"/>
        <end position="72"/>
    </location>
</feature>
<evidence type="ECO:0000256" key="1">
    <source>
        <dbReference type="SAM" id="MobiDB-lite"/>
    </source>
</evidence>
<keyword evidence="2" id="KW-0812">Transmembrane</keyword>
<proteinExistence type="predicted"/>
<accession>A0A7Y9XBK2</accession>
<keyword evidence="3" id="KW-0282">Flagellum</keyword>
<sequence length="431" mass="46226">MTSQQGTTSDRKQDRTPDQVAAELQRKRRLAAAKDTDALERLRERTERQLTREQIRHQAAQTRRDRRADQSRGRAAAALERARLAAEINQSAEARALRVQRTRTLSLAVLLPVLAAFAAWSTTGVHSGATTLLSAERWGAVWWALWLLEPALIGTVGWIIIVRARLASAGGRLGQDALRIMWGCLAVSVALNAIGHWPTTPESGWTFAAALAALGALLAHSLGPVGAAMTAHLVGVIEDAITAARPWEGAKTLAELADDSTRHHASESAGETAPTVEVADRSRLPERALEVPAGAVRLPVVRCGTPTSRKASKATPKNSQRSAADQAQDQVSEAPAKPRADKGKTLPKSAKPSAAKQPVRALSDEDLLNRLDQIIAAGELPEGTSVRRVQTALGCGFDRAKRVLSMREERTETTVPERLAVVPAARSESAA</sequence>
<comment type="caution">
    <text evidence="3">The sequence shown here is derived from an EMBL/GenBank/DDBJ whole genome shotgun (WGS) entry which is preliminary data.</text>
</comment>
<feature type="transmembrane region" description="Helical" evidence="2">
    <location>
        <begin position="143"/>
        <end position="166"/>
    </location>
</feature>
<reference evidence="3 4" key="1">
    <citation type="submission" date="2020-07" db="EMBL/GenBank/DDBJ databases">
        <title>Sequencing the genomes of 1000 actinobacteria strains.</title>
        <authorList>
            <person name="Klenk H.-P."/>
        </authorList>
    </citation>
    <scope>NUCLEOTIDE SEQUENCE [LARGE SCALE GENOMIC DNA]</scope>
    <source>
        <strain evidence="3 4">DSM 45278</strain>
    </source>
</reference>
<keyword evidence="2" id="KW-1133">Transmembrane helix</keyword>
<dbReference type="Proteomes" id="UP000584931">
    <property type="component" value="Unassembled WGS sequence"/>
</dbReference>
<dbReference type="EMBL" id="JACCHL010000001">
    <property type="protein sequence ID" value="NYH52796.1"/>
    <property type="molecule type" value="Genomic_DNA"/>
</dbReference>
<protein>
    <submittedName>
        <fullName evidence="3">Anti-sigma28 factor (Negative regulator of flagellin synthesis)</fullName>
    </submittedName>
</protein>
<evidence type="ECO:0000256" key="2">
    <source>
        <dbReference type="SAM" id="Phobius"/>
    </source>
</evidence>
<organism evidence="3 4">
    <name type="scientific">Nocardiopsis sinuspersici</name>
    <dbReference type="NCBI Taxonomy" id="501010"/>
    <lineage>
        <taxon>Bacteria</taxon>
        <taxon>Bacillati</taxon>
        <taxon>Actinomycetota</taxon>
        <taxon>Actinomycetes</taxon>
        <taxon>Streptosporangiales</taxon>
        <taxon>Nocardiopsidaceae</taxon>
        <taxon>Nocardiopsis</taxon>
    </lineage>
</organism>
<name>A0A7Y9XBK2_9ACTN</name>
<feature type="compositionally biased region" description="Polar residues" evidence="1">
    <location>
        <begin position="305"/>
        <end position="322"/>
    </location>
</feature>
<dbReference type="AlphaFoldDB" id="A0A7Y9XBK2"/>
<dbReference type="RefSeq" id="WP_179810062.1">
    <property type="nucleotide sequence ID" value="NZ_JACCHL010000001.1"/>
</dbReference>
<feature type="transmembrane region" description="Helical" evidence="2">
    <location>
        <begin position="105"/>
        <end position="123"/>
    </location>
</feature>
<feature type="region of interest" description="Disordered" evidence="1">
    <location>
        <begin position="302"/>
        <end position="361"/>
    </location>
</feature>
<feature type="region of interest" description="Disordered" evidence="1">
    <location>
        <begin position="258"/>
        <end position="283"/>
    </location>
</feature>
<keyword evidence="3" id="KW-0969">Cilium</keyword>
<evidence type="ECO:0000313" key="3">
    <source>
        <dbReference type="EMBL" id="NYH52796.1"/>
    </source>
</evidence>
<gene>
    <name evidence="3" type="ORF">HNR06_002385</name>
</gene>
<feature type="transmembrane region" description="Helical" evidence="2">
    <location>
        <begin position="178"/>
        <end position="197"/>
    </location>
</feature>
<feature type="region of interest" description="Disordered" evidence="1">
    <location>
        <begin position="1"/>
        <end position="72"/>
    </location>
</feature>